<keyword evidence="3" id="KW-1185">Reference proteome</keyword>
<evidence type="ECO:0000256" key="1">
    <source>
        <dbReference type="SAM" id="MobiDB-lite"/>
    </source>
</evidence>
<organism evidence="2 3">
    <name type="scientific">Stachybotrys chlorohalonatus (strain IBT 40285)</name>
    <dbReference type="NCBI Taxonomy" id="1283841"/>
    <lineage>
        <taxon>Eukaryota</taxon>
        <taxon>Fungi</taxon>
        <taxon>Dikarya</taxon>
        <taxon>Ascomycota</taxon>
        <taxon>Pezizomycotina</taxon>
        <taxon>Sordariomycetes</taxon>
        <taxon>Hypocreomycetidae</taxon>
        <taxon>Hypocreales</taxon>
        <taxon>Stachybotryaceae</taxon>
        <taxon>Stachybotrys</taxon>
    </lineage>
</organism>
<sequence length="156" mass="16829">MAAGQMLSDFERKPPRVAITAATAARHSPSNSLHLPVCVAAVSPDSPPRANEHQIKASPASTKRCLSPVPPLLALPPAQILHLPYVSPPLRSSSRKQRRVLIYQLQAPSPRQSRPGQSREDSTLRRPGAWAMLIASLFARGAGVGMHANEAVRQSR</sequence>
<dbReference type="Proteomes" id="UP000028524">
    <property type="component" value="Unassembled WGS sequence"/>
</dbReference>
<gene>
    <name evidence="2" type="ORF">S40285_09946</name>
</gene>
<reference evidence="2 3" key="1">
    <citation type="journal article" date="2014" name="BMC Genomics">
        <title>Comparative genome sequencing reveals chemotype-specific gene clusters in the toxigenic black mold Stachybotrys.</title>
        <authorList>
            <person name="Semeiks J."/>
            <person name="Borek D."/>
            <person name="Otwinowski Z."/>
            <person name="Grishin N.V."/>
        </authorList>
    </citation>
    <scope>NUCLEOTIDE SEQUENCE [LARGE SCALE GENOMIC DNA]</scope>
    <source>
        <strain evidence="2 3">IBT 40285</strain>
    </source>
</reference>
<name>A0A084QHG3_STAC4</name>
<dbReference type="InParanoid" id="A0A084QHG3"/>
<feature type="compositionally biased region" description="Polar residues" evidence="1">
    <location>
        <begin position="106"/>
        <end position="116"/>
    </location>
</feature>
<protein>
    <submittedName>
        <fullName evidence="2">Uncharacterized protein</fullName>
    </submittedName>
</protein>
<dbReference type="AlphaFoldDB" id="A0A084QHG3"/>
<feature type="region of interest" description="Disordered" evidence="1">
    <location>
        <begin position="44"/>
        <end position="63"/>
    </location>
</feature>
<proteinExistence type="predicted"/>
<feature type="region of interest" description="Disordered" evidence="1">
    <location>
        <begin position="106"/>
        <end position="125"/>
    </location>
</feature>
<evidence type="ECO:0000313" key="3">
    <source>
        <dbReference type="Proteomes" id="UP000028524"/>
    </source>
</evidence>
<dbReference type="HOGENOM" id="CLU_1687864_0_0_1"/>
<evidence type="ECO:0000313" key="2">
    <source>
        <dbReference type="EMBL" id="KFA63398.1"/>
    </source>
</evidence>
<accession>A0A084QHG3</accession>
<dbReference type="EMBL" id="KL660741">
    <property type="protein sequence ID" value="KFA63398.1"/>
    <property type="molecule type" value="Genomic_DNA"/>
</dbReference>